<protein>
    <recommendedName>
        <fullName evidence="3">F-box domain-containing protein</fullName>
    </recommendedName>
</protein>
<gene>
    <name evidence="1" type="ORF">CALCODRAFT_23130</name>
</gene>
<dbReference type="Proteomes" id="UP000076842">
    <property type="component" value="Unassembled WGS sequence"/>
</dbReference>
<keyword evidence="2" id="KW-1185">Reference proteome</keyword>
<dbReference type="AlphaFoldDB" id="A0A165E5M8"/>
<accession>A0A165E5M8</accession>
<dbReference type="EMBL" id="KV424021">
    <property type="protein sequence ID" value="KZT54145.1"/>
    <property type="molecule type" value="Genomic_DNA"/>
</dbReference>
<evidence type="ECO:0000313" key="2">
    <source>
        <dbReference type="Proteomes" id="UP000076842"/>
    </source>
</evidence>
<dbReference type="InParanoid" id="A0A165E5M8"/>
<proteinExistence type="predicted"/>
<dbReference type="OrthoDB" id="3258324at2759"/>
<evidence type="ECO:0008006" key="3">
    <source>
        <dbReference type="Google" id="ProtNLM"/>
    </source>
</evidence>
<organism evidence="1 2">
    <name type="scientific">Calocera cornea HHB12733</name>
    <dbReference type="NCBI Taxonomy" id="1353952"/>
    <lineage>
        <taxon>Eukaryota</taxon>
        <taxon>Fungi</taxon>
        <taxon>Dikarya</taxon>
        <taxon>Basidiomycota</taxon>
        <taxon>Agaricomycotina</taxon>
        <taxon>Dacrymycetes</taxon>
        <taxon>Dacrymycetales</taxon>
        <taxon>Dacrymycetaceae</taxon>
        <taxon>Calocera</taxon>
    </lineage>
</organism>
<sequence length="435" mass="50004">MNRLPIEILRYILREATLVQGGSSYPDEVDELEQEKEALRRINDSMSIKCAISLVSPCWHTLGDEFLFEIIHISQQRVVRPLVGVLRRHDENAAPRGRWCRHLIINLRHYEIEWTHGQATLWGLVPSCPRLEDLRCFLYLSIHPLGPPHQSTRTLFPAPAVLLQTIASVQASRLRSLHFGEWVEISLDHATNLLSHLEDLELCQFDRLVDPSSFPREDFSSWYDHTKFNDDQYPLNEVEVQEYEQAISVARWPASGRPVNLPNLRIFKACTFFPDFGKWHVPSLRDVTFGLSHDYEWESESLAIMQRALIPHSSHITRLTCGSGVPALWNILAMLPHLEQLQFQLHDMETAGTPSESHVCLQSIVFRSQSHWFEGDLSVALTNIQDHILSLPKLKTITIEGNSRVAKQERLAERQPMFAELGVFLTVAYNVDLSW</sequence>
<name>A0A165E5M8_9BASI</name>
<reference evidence="1 2" key="1">
    <citation type="journal article" date="2016" name="Mol. Biol. Evol.">
        <title>Comparative Genomics of Early-Diverging Mushroom-Forming Fungi Provides Insights into the Origins of Lignocellulose Decay Capabilities.</title>
        <authorList>
            <person name="Nagy L.G."/>
            <person name="Riley R."/>
            <person name="Tritt A."/>
            <person name="Adam C."/>
            <person name="Daum C."/>
            <person name="Floudas D."/>
            <person name="Sun H."/>
            <person name="Yadav J.S."/>
            <person name="Pangilinan J."/>
            <person name="Larsson K.H."/>
            <person name="Matsuura K."/>
            <person name="Barry K."/>
            <person name="Labutti K."/>
            <person name="Kuo R."/>
            <person name="Ohm R.A."/>
            <person name="Bhattacharya S.S."/>
            <person name="Shirouzu T."/>
            <person name="Yoshinaga Y."/>
            <person name="Martin F.M."/>
            <person name="Grigoriev I.V."/>
            <person name="Hibbett D.S."/>
        </authorList>
    </citation>
    <scope>NUCLEOTIDE SEQUENCE [LARGE SCALE GENOMIC DNA]</scope>
    <source>
        <strain evidence="1 2">HHB12733</strain>
    </source>
</reference>
<evidence type="ECO:0000313" key="1">
    <source>
        <dbReference type="EMBL" id="KZT54145.1"/>
    </source>
</evidence>